<evidence type="ECO:0000313" key="2">
    <source>
        <dbReference type="EMBL" id="QKE91880.1"/>
    </source>
</evidence>
<accession>A0A6M8HU87</accession>
<dbReference type="EMBL" id="CP053708">
    <property type="protein sequence ID" value="QKE91880.1"/>
    <property type="molecule type" value="Genomic_DNA"/>
</dbReference>
<dbReference type="Gene3D" id="3.40.50.1010">
    <property type="entry name" value="5'-nuclease"/>
    <property type="match status" value="1"/>
</dbReference>
<dbReference type="AlphaFoldDB" id="A0A6M8HU87"/>
<dbReference type="Pfam" id="PF18480">
    <property type="entry name" value="DUF5615"/>
    <property type="match status" value="1"/>
</dbReference>
<reference evidence="2 3" key="1">
    <citation type="journal article" date="2014" name="World J. Microbiol. Biotechnol.">
        <title>Biodiversity and physiological characteristics of Antarctic and Arctic lichens-associated bacteria.</title>
        <authorList>
            <person name="Lee Y.M."/>
            <person name="Kim E.H."/>
            <person name="Lee H.K."/>
            <person name="Hong S.G."/>
        </authorList>
    </citation>
    <scope>NUCLEOTIDE SEQUENCE [LARGE SCALE GENOMIC DNA]</scope>
    <source>
        <strain evidence="2 3">PAMC 26569</strain>
    </source>
</reference>
<dbReference type="RefSeq" id="WP_171835825.1">
    <property type="nucleotide sequence ID" value="NZ_CP053708.1"/>
</dbReference>
<gene>
    <name evidence="2" type="ORF">HN018_19230</name>
</gene>
<dbReference type="InterPro" id="IPR041049">
    <property type="entry name" value="DUF5615"/>
</dbReference>
<protein>
    <submittedName>
        <fullName evidence="2">DUF5615 family PIN-like protein</fullName>
    </submittedName>
</protein>
<organism evidence="2 3">
    <name type="scientific">Lichenicola cladoniae</name>
    <dbReference type="NCBI Taxonomy" id="1484109"/>
    <lineage>
        <taxon>Bacteria</taxon>
        <taxon>Pseudomonadati</taxon>
        <taxon>Pseudomonadota</taxon>
        <taxon>Alphaproteobacteria</taxon>
        <taxon>Acetobacterales</taxon>
        <taxon>Acetobacteraceae</taxon>
        <taxon>Lichenicola</taxon>
    </lineage>
</organism>
<name>A0A6M8HU87_9PROT</name>
<proteinExistence type="predicted"/>
<dbReference type="KEGG" id="lck:HN018_19230"/>
<feature type="domain" description="DUF5615" evidence="1">
    <location>
        <begin position="8"/>
        <end position="105"/>
    </location>
</feature>
<keyword evidence="3" id="KW-1185">Reference proteome</keyword>
<sequence length="132" mass="14537">MTGEAKLKIFADQCVPDSAARTFEKAGHETQFLRMAIAVRTPDPIVAAVAMANRAILLSVDNDFLQIARGAGFSKSKAKKLHLIKISCRPARAAERLEAAMSFIENEWALFLRGGMPRLFIEVSDGFVKSNR</sequence>
<evidence type="ECO:0000259" key="1">
    <source>
        <dbReference type="Pfam" id="PF18480"/>
    </source>
</evidence>
<dbReference type="Proteomes" id="UP000500767">
    <property type="component" value="Chromosome"/>
</dbReference>
<evidence type="ECO:0000313" key="3">
    <source>
        <dbReference type="Proteomes" id="UP000500767"/>
    </source>
</evidence>